<accession>A0A9P0KKS2</accession>
<reference evidence="2" key="1">
    <citation type="submission" date="2022-03" db="EMBL/GenBank/DDBJ databases">
        <authorList>
            <person name="Sayadi A."/>
        </authorList>
    </citation>
    <scope>NUCLEOTIDE SEQUENCE</scope>
</reference>
<feature type="region of interest" description="Disordered" evidence="1">
    <location>
        <begin position="61"/>
        <end position="132"/>
    </location>
</feature>
<evidence type="ECO:0000256" key="1">
    <source>
        <dbReference type="SAM" id="MobiDB-lite"/>
    </source>
</evidence>
<dbReference type="AlphaFoldDB" id="A0A9P0KKS2"/>
<organism evidence="2 3">
    <name type="scientific">Acanthoscelides obtectus</name>
    <name type="common">Bean weevil</name>
    <name type="synonym">Bruchus obtectus</name>
    <dbReference type="NCBI Taxonomy" id="200917"/>
    <lineage>
        <taxon>Eukaryota</taxon>
        <taxon>Metazoa</taxon>
        <taxon>Ecdysozoa</taxon>
        <taxon>Arthropoda</taxon>
        <taxon>Hexapoda</taxon>
        <taxon>Insecta</taxon>
        <taxon>Pterygota</taxon>
        <taxon>Neoptera</taxon>
        <taxon>Endopterygota</taxon>
        <taxon>Coleoptera</taxon>
        <taxon>Polyphaga</taxon>
        <taxon>Cucujiformia</taxon>
        <taxon>Chrysomeloidea</taxon>
        <taxon>Chrysomelidae</taxon>
        <taxon>Bruchinae</taxon>
        <taxon>Bruchini</taxon>
        <taxon>Acanthoscelides</taxon>
    </lineage>
</organism>
<feature type="compositionally biased region" description="Low complexity" evidence="1">
    <location>
        <begin position="114"/>
        <end position="132"/>
    </location>
</feature>
<comment type="caution">
    <text evidence="2">The sequence shown here is derived from an EMBL/GenBank/DDBJ whole genome shotgun (WGS) entry which is preliminary data.</text>
</comment>
<evidence type="ECO:0000313" key="2">
    <source>
        <dbReference type="EMBL" id="CAH1972672.1"/>
    </source>
</evidence>
<gene>
    <name evidence="2" type="ORF">ACAOBT_LOCUS10130</name>
</gene>
<sequence length="132" mass="14592">MPMVADHPSRIKLSQAPLFVNTRSNFLKKLDRNLVVENIYATGDHHHGQLWGGAPVWLSGLATPANPKKREQRDPKSKSEEFTLPNLPGVTTTPVKPKKKSLPEIELPHSTEISPRAQSSTSQSSSPSKTDY</sequence>
<feature type="compositionally biased region" description="Basic and acidic residues" evidence="1">
    <location>
        <begin position="68"/>
        <end position="81"/>
    </location>
</feature>
<dbReference type="OrthoDB" id="548217at2759"/>
<keyword evidence="3" id="KW-1185">Reference proteome</keyword>
<protein>
    <submittedName>
        <fullName evidence="2">Uncharacterized protein</fullName>
    </submittedName>
</protein>
<dbReference type="Proteomes" id="UP001152888">
    <property type="component" value="Unassembled WGS sequence"/>
</dbReference>
<proteinExistence type="predicted"/>
<dbReference type="EMBL" id="CAKOFQ010006801">
    <property type="protein sequence ID" value="CAH1972672.1"/>
    <property type="molecule type" value="Genomic_DNA"/>
</dbReference>
<evidence type="ECO:0000313" key="3">
    <source>
        <dbReference type="Proteomes" id="UP001152888"/>
    </source>
</evidence>
<name>A0A9P0KKS2_ACAOB</name>